<organism evidence="3 4">
    <name type="scientific">Stylophora pistillata</name>
    <name type="common">Smooth cauliflower coral</name>
    <dbReference type="NCBI Taxonomy" id="50429"/>
    <lineage>
        <taxon>Eukaryota</taxon>
        <taxon>Metazoa</taxon>
        <taxon>Cnidaria</taxon>
        <taxon>Anthozoa</taxon>
        <taxon>Hexacorallia</taxon>
        <taxon>Scleractinia</taxon>
        <taxon>Astrocoeniina</taxon>
        <taxon>Pocilloporidae</taxon>
        <taxon>Stylophora</taxon>
    </lineage>
</organism>
<dbReference type="InterPro" id="IPR043502">
    <property type="entry name" value="DNA/RNA_pol_sf"/>
</dbReference>
<reference evidence="4" key="1">
    <citation type="journal article" date="2017" name="bioRxiv">
        <title>Comparative analysis of the genomes of Stylophora pistillata and Acropora digitifera provides evidence for extensive differences between species of corals.</title>
        <authorList>
            <person name="Voolstra C.R."/>
            <person name="Li Y."/>
            <person name="Liew Y.J."/>
            <person name="Baumgarten S."/>
            <person name="Zoccola D."/>
            <person name="Flot J.-F."/>
            <person name="Tambutte S."/>
            <person name="Allemand D."/>
            <person name="Aranda M."/>
        </authorList>
    </citation>
    <scope>NUCLEOTIDE SEQUENCE [LARGE SCALE GENOMIC DNA]</scope>
</reference>
<dbReference type="EMBL" id="LSMT01000002">
    <property type="protein sequence ID" value="PFX34814.1"/>
    <property type="molecule type" value="Genomic_DNA"/>
</dbReference>
<evidence type="ECO:0000256" key="1">
    <source>
        <dbReference type="SAM" id="MobiDB-lite"/>
    </source>
</evidence>
<accession>A0A2B4SVW4</accession>
<dbReference type="GO" id="GO:0003964">
    <property type="term" value="F:RNA-directed DNA polymerase activity"/>
    <property type="evidence" value="ECO:0007669"/>
    <property type="project" value="UniProtKB-KW"/>
</dbReference>
<keyword evidence="3" id="KW-0548">Nucleotidyltransferase</keyword>
<dbReference type="SUPFAM" id="SSF56672">
    <property type="entry name" value="DNA/RNA polymerases"/>
    <property type="match status" value="1"/>
</dbReference>
<sequence>MLSFVEIDNRVNVVVVFYCALSLDKAELFNNYFNSVFKGDDCVPLREDCFLGDFDVGADILNNIELSPATVLKFLEELNICKSCDPDDVTSRLLKECADSISSPLCTLFNKQLGSGCFPKMWKVANLVPVFKSGDKEMVENYRGISLLCIISKVLEKCVFSCVFPFIQPKLYHLQDGFVKGRSCVTSLLRSTFVFAKALDEKKQLDAVFLDYSKAFDSVSFNCLLRELYGVGIRGNLLSWFRSYLTDRLHMTVIDGRASSLLPISSGVPQGSILGPLLFIIYINSAPSVTDAKTTVQLYADDMKCYRVIDNGADAVQLQRDLLSLTGWSSEHLMNFNANKYQFNSEGYTEGSDNPSSEQSDPHADSRGPSAPNSGDHDSPDIDPAATLCGGCEDVDANYLNSCLEAEFSNLETPERAVEEQVLENFQDFLHWVEDKQVTGCVQISDSMGLWCGTMCTGRYCSGWGEVFNTRSAQSPLITGSAGPSTSAAQSPLITGSAGPSTSARYVPNVKSFQAFKKSKGKEWKTLVKKRALQRRVCDLCHPTLDNRGPVIYMDNCFSSIALSKTLKGFGIYTLGTLRSNRLGYPKCLTDKPLLKTLKRGDYHSATAEGITVTVWKDTKDVSFLSNVHSSTGQDNVSRKKQGGSVVAITAPPVVKDYNKNMGAIDKNDQLKKTYAIDRKSKKWWMRIFFHLLDICRLNSLMYQQCYLSWNSGPVEEDVAPLMDQKSFTSKLVESLCGTYTSHKLYGRPSLSPSSISLRALGHESVNVVKCGKLKRGRCFNGGPAPSLMAESVFELMLNPEVDLSDLSEEHFTSGDMDIFKQIRSCSSFDDTLVDIISEHGYTGTINKAHQEDIIGRIKVSIINKWLLFLREFSEGLKLFDAYELIKRNVDVCKHLFTASTSAPDADYVFSIISPMYSENGTTKRQLEETLIDNFQDFLCTIEDNTITGPTEELAWDEESTSGRDAAVQECLEVCEAEMFHGKDVSPAGVLGWLTEQKHRPLNNEKLVVTVYFDHDCKTRAPKHTICYPVVGACGKTISFLVMHMVENRDFQRIFIEALCKGGAFSKT</sequence>
<protein>
    <submittedName>
        <fullName evidence="3">RNA-directed DNA polymerase from mobile element jockey</fullName>
    </submittedName>
</protein>
<feature type="domain" description="Reverse transcriptase" evidence="2">
    <location>
        <begin position="111"/>
        <end position="371"/>
    </location>
</feature>
<dbReference type="InterPro" id="IPR029526">
    <property type="entry name" value="PGBD"/>
</dbReference>
<keyword evidence="3" id="KW-0808">Transferase</keyword>
<dbReference type="PANTHER" id="PTHR19446">
    <property type="entry name" value="REVERSE TRANSCRIPTASES"/>
    <property type="match status" value="1"/>
</dbReference>
<dbReference type="Proteomes" id="UP000225706">
    <property type="component" value="Unassembled WGS sequence"/>
</dbReference>
<dbReference type="InterPro" id="IPR000477">
    <property type="entry name" value="RT_dom"/>
</dbReference>
<evidence type="ECO:0000313" key="3">
    <source>
        <dbReference type="EMBL" id="PFX34814.1"/>
    </source>
</evidence>
<gene>
    <name evidence="3" type="primary">pol</name>
    <name evidence="3" type="ORF">AWC38_SpisGene327</name>
</gene>
<dbReference type="AlphaFoldDB" id="A0A2B4SVW4"/>
<dbReference type="Pfam" id="PF00078">
    <property type="entry name" value="RVT_1"/>
    <property type="match status" value="1"/>
</dbReference>
<feature type="region of interest" description="Disordered" evidence="1">
    <location>
        <begin position="345"/>
        <end position="382"/>
    </location>
</feature>
<dbReference type="CDD" id="cd01650">
    <property type="entry name" value="RT_nLTR_like"/>
    <property type="match status" value="1"/>
</dbReference>
<keyword evidence="4" id="KW-1185">Reference proteome</keyword>
<dbReference type="OrthoDB" id="5988244at2759"/>
<proteinExistence type="predicted"/>
<keyword evidence="3" id="KW-0695">RNA-directed DNA polymerase</keyword>
<dbReference type="PROSITE" id="PS50878">
    <property type="entry name" value="RT_POL"/>
    <property type="match status" value="1"/>
</dbReference>
<comment type="caution">
    <text evidence="3">The sequence shown here is derived from an EMBL/GenBank/DDBJ whole genome shotgun (WGS) entry which is preliminary data.</text>
</comment>
<feature type="region of interest" description="Disordered" evidence="1">
    <location>
        <begin position="479"/>
        <end position="501"/>
    </location>
</feature>
<name>A0A2B4SVW4_STYPI</name>
<evidence type="ECO:0000313" key="4">
    <source>
        <dbReference type="Proteomes" id="UP000225706"/>
    </source>
</evidence>
<feature type="compositionally biased region" description="Polar residues" evidence="1">
    <location>
        <begin position="345"/>
        <end position="359"/>
    </location>
</feature>
<evidence type="ECO:0000259" key="2">
    <source>
        <dbReference type="PROSITE" id="PS50878"/>
    </source>
</evidence>
<dbReference type="Pfam" id="PF13843">
    <property type="entry name" value="DDE_Tnp_1_7"/>
    <property type="match status" value="1"/>
</dbReference>